<feature type="compositionally biased region" description="Basic and acidic residues" evidence="1">
    <location>
        <begin position="107"/>
        <end position="119"/>
    </location>
</feature>
<evidence type="ECO:0000313" key="3">
    <source>
        <dbReference type="Proteomes" id="UP001470230"/>
    </source>
</evidence>
<protein>
    <submittedName>
        <fullName evidence="2">Uncharacterized protein</fullName>
    </submittedName>
</protein>
<reference evidence="2 3" key="1">
    <citation type="submission" date="2024-04" db="EMBL/GenBank/DDBJ databases">
        <title>Tritrichomonas musculus Genome.</title>
        <authorList>
            <person name="Alves-Ferreira E."/>
            <person name="Grigg M."/>
            <person name="Lorenzi H."/>
            <person name="Galac M."/>
        </authorList>
    </citation>
    <scope>NUCLEOTIDE SEQUENCE [LARGE SCALE GENOMIC DNA]</scope>
    <source>
        <strain evidence="2 3">EAF2021</strain>
    </source>
</reference>
<organism evidence="2 3">
    <name type="scientific">Tritrichomonas musculus</name>
    <dbReference type="NCBI Taxonomy" id="1915356"/>
    <lineage>
        <taxon>Eukaryota</taxon>
        <taxon>Metamonada</taxon>
        <taxon>Parabasalia</taxon>
        <taxon>Tritrichomonadida</taxon>
        <taxon>Tritrichomonadidae</taxon>
        <taxon>Tritrichomonas</taxon>
    </lineage>
</organism>
<evidence type="ECO:0000256" key="1">
    <source>
        <dbReference type="SAM" id="MobiDB-lite"/>
    </source>
</evidence>
<proteinExistence type="predicted"/>
<dbReference type="EMBL" id="JAPFFF010000002">
    <property type="protein sequence ID" value="KAK8897336.1"/>
    <property type="molecule type" value="Genomic_DNA"/>
</dbReference>
<feature type="region of interest" description="Disordered" evidence="1">
    <location>
        <begin position="103"/>
        <end position="144"/>
    </location>
</feature>
<dbReference type="PANTHER" id="PTHR47026">
    <property type="entry name" value="PIGMENTOSA GTPASE REGULATOR-LIKE PROTEIN, PUTATIVE-RELATED"/>
    <property type="match status" value="1"/>
</dbReference>
<sequence>MDEPDDAKQQESVSDNSNKDYHEPVINNKYKRSSFSKLNSDRSKNNSSTNSSSSVTKNLNTCEPTGLYSSANFEESSPTDLTPKSDQNSNKCTTELVIDNGFVIHDPPIKTESKKESIQKKTTTQNMQNYQDNQPKSSEKDTEKEEAINAMKQFLNNNIIPPIHLQPLVTRMIRSEVVKATMEEDYNRASDLENAMNLLSTAIEWRVFETNRKEAKKTIKGRYTKVKQAYENEAGEWKKIFTVFRDQQKENQEKLEKTHNDEIKAFEQKWSTSTNMFKYNKPSPSLLQLRKIQKNLAIAHQFDEAKRVKLTADMQQMRESEEAKKRAEQTMINEYDALVEKQKREKKCFFDRQRTTELFLKNQQGRVLQPLEMQMKQLQTTINKDKPTNLKPVKYTFTSTAKTKIAASELKQTSPRITGKFSRFKKNEEAQKLTINGLDVRKIISKKRGSSVTARIRI</sequence>
<name>A0ABR2L2T1_9EUKA</name>
<feature type="region of interest" description="Disordered" evidence="1">
    <location>
        <begin position="1"/>
        <end position="90"/>
    </location>
</feature>
<feature type="compositionally biased region" description="Polar residues" evidence="1">
    <location>
        <begin position="120"/>
        <end position="136"/>
    </location>
</feature>
<accession>A0ABR2L2T1</accession>
<dbReference type="Proteomes" id="UP001470230">
    <property type="component" value="Unassembled WGS sequence"/>
</dbReference>
<feature type="compositionally biased region" description="Polar residues" evidence="1">
    <location>
        <begin position="67"/>
        <end position="90"/>
    </location>
</feature>
<comment type="caution">
    <text evidence="2">The sequence shown here is derived from an EMBL/GenBank/DDBJ whole genome shotgun (WGS) entry which is preliminary data.</text>
</comment>
<gene>
    <name evidence="2" type="ORF">M9Y10_015278</name>
</gene>
<feature type="compositionally biased region" description="Low complexity" evidence="1">
    <location>
        <begin position="45"/>
        <end position="61"/>
    </location>
</feature>
<evidence type="ECO:0000313" key="2">
    <source>
        <dbReference type="EMBL" id="KAK8897336.1"/>
    </source>
</evidence>
<keyword evidence="3" id="KW-1185">Reference proteome</keyword>
<dbReference type="PANTHER" id="PTHR47026:SF2">
    <property type="entry name" value="FLAGELLAR ASSOCIATED PROTEIN"/>
    <property type="match status" value="1"/>
</dbReference>